<evidence type="ECO:0008006" key="4">
    <source>
        <dbReference type="Google" id="ProtNLM"/>
    </source>
</evidence>
<dbReference type="PANTHER" id="PTHR42928">
    <property type="entry name" value="TRICARBOXYLATE-BINDING PROTEIN"/>
    <property type="match status" value="1"/>
</dbReference>
<organism evidence="2 3">
    <name type="scientific">Candidimonas nitroreducens</name>
    <dbReference type="NCBI Taxonomy" id="683354"/>
    <lineage>
        <taxon>Bacteria</taxon>
        <taxon>Pseudomonadati</taxon>
        <taxon>Pseudomonadota</taxon>
        <taxon>Betaproteobacteria</taxon>
        <taxon>Burkholderiales</taxon>
        <taxon>Alcaligenaceae</taxon>
        <taxon>Candidimonas</taxon>
    </lineage>
</organism>
<evidence type="ECO:0000313" key="3">
    <source>
        <dbReference type="Proteomes" id="UP000214603"/>
    </source>
</evidence>
<name>A0A225MH19_9BURK</name>
<comment type="similarity">
    <text evidence="1">Belongs to the UPF0065 (bug) family.</text>
</comment>
<accession>A0A225MH19</accession>
<dbReference type="InterPro" id="IPR042100">
    <property type="entry name" value="Bug_dom1"/>
</dbReference>
<dbReference type="EMBL" id="NJIH01000007">
    <property type="protein sequence ID" value="OWT59230.1"/>
    <property type="molecule type" value="Genomic_DNA"/>
</dbReference>
<comment type="caution">
    <text evidence="2">The sequence shown here is derived from an EMBL/GenBank/DDBJ whole genome shotgun (WGS) entry which is preliminary data.</text>
</comment>
<dbReference type="InterPro" id="IPR005064">
    <property type="entry name" value="BUG"/>
</dbReference>
<dbReference type="Gene3D" id="3.40.190.150">
    <property type="entry name" value="Bordetella uptake gene, domain 1"/>
    <property type="match status" value="1"/>
</dbReference>
<reference evidence="3" key="1">
    <citation type="submission" date="2017-06" db="EMBL/GenBank/DDBJ databases">
        <title>Herbaspirillum phytohormonus sp. nov., isolated from the root nodule of Robinia pseudoacacia in lead-zinc mine.</title>
        <authorList>
            <person name="Fan M."/>
            <person name="Lin Y."/>
        </authorList>
    </citation>
    <scope>NUCLEOTIDE SEQUENCE [LARGE SCALE GENOMIC DNA]</scope>
    <source>
        <strain evidence="3">SC-089</strain>
    </source>
</reference>
<sequence>MTETTMDECIRIPRRQFNLALAGTLGLALPLGARAQQKIPDRPIMLTVPFAPGGSNDIMGRAIAERLSTRFGHNVVVENRPGAGSVVGAEHVARSRPDGTNLLLISAAFTMTPAVTALSYDPLKSFVPVAMLAMGPSVIAVTSSFPANTVQELIDYSHKHPGKVFFGSAGVASFQHFAIELFKMKSGADLTVVQYKGGGPALLDLVAGNVQVSLGSLIQMRPFLESGKIKLLAIAGPKRVAFLPKIPTLKEAGIDIDMRNWWALLAPTGTPDSIVQQFHDEVNVVLKNPKVEQRFAAEGADTMPMSREQLAAFLKEQLAKWAEVAAKTGIKKN</sequence>
<evidence type="ECO:0000256" key="1">
    <source>
        <dbReference type="ARBA" id="ARBA00006987"/>
    </source>
</evidence>
<protein>
    <recommendedName>
        <fullName evidence="4">ABC transporter substrate-binding protein</fullName>
    </recommendedName>
</protein>
<dbReference type="CDD" id="cd13578">
    <property type="entry name" value="PBP2_Bug27"/>
    <property type="match status" value="1"/>
</dbReference>
<dbReference type="Pfam" id="PF03401">
    <property type="entry name" value="TctC"/>
    <property type="match status" value="1"/>
</dbReference>
<proteinExistence type="inferred from homology"/>
<dbReference type="Gene3D" id="3.40.190.10">
    <property type="entry name" value="Periplasmic binding protein-like II"/>
    <property type="match status" value="1"/>
</dbReference>
<dbReference type="PANTHER" id="PTHR42928:SF5">
    <property type="entry name" value="BLR1237 PROTEIN"/>
    <property type="match status" value="1"/>
</dbReference>
<dbReference type="PIRSF" id="PIRSF017082">
    <property type="entry name" value="YflP"/>
    <property type="match status" value="1"/>
</dbReference>
<evidence type="ECO:0000313" key="2">
    <source>
        <dbReference type="EMBL" id="OWT59230.1"/>
    </source>
</evidence>
<dbReference type="SUPFAM" id="SSF53850">
    <property type="entry name" value="Periplasmic binding protein-like II"/>
    <property type="match status" value="1"/>
</dbReference>
<dbReference type="Proteomes" id="UP000214603">
    <property type="component" value="Unassembled WGS sequence"/>
</dbReference>
<keyword evidence="3" id="KW-1185">Reference proteome</keyword>
<dbReference type="AlphaFoldDB" id="A0A225MH19"/>
<gene>
    <name evidence="2" type="ORF">CEY11_13715</name>
</gene>